<name>A0A5J9TEC6_9POAL</name>
<reference evidence="1 2" key="1">
    <citation type="journal article" date="2019" name="Sci. Rep.">
        <title>A high-quality genome of Eragrostis curvula grass provides insights into Poaceae evolution and supports new strategies to enhance forage quality.</title>
        <authorList>
            <person name="Carballo J."/>
            <person name="Santos B.A.C.M."/>
            <person name="Zappacosta D."/>
            <person name="Garbus I."/>
            <person name="Selva J.P."/>
            <person name="Gallo C.A."/>
            <person name="Diaz A."/>
            <person name="Albertini E."/>
            <person name="Caccamo M."/>
            <person name="Echenique V."/>
        </authorList>
    </citation>
    <scope>NUCLEOTIDE SEQUENCE [LARGE SCALE GENOMIC DNA]</scope>
    <source>
        <strain evidence="2">cv. Victoria</strain>
        <tissue evidence="1">Leaf</tissue>
    </source>
</reference>
<proteinExistence type="predicted"/>
<dbReference type="Proteomes" id="UP000324897">
    <property type="component" value="Chromosome 3"/>
</dbReference>
<feature type="non-terminal residue" evidence="1">
    <location>
        <position position="1"/>
    </location>
</feature>
<dbReference type="EMBL" id="RWGY01000039">
    <property type="protein sequence ID" value="TVU09664.1"/>
    <property type="molecule type" value="Genomic_DNA"/>
</dbReference>
<organism evidence="1 2">
    <name type="scientific">Eragrostis curvula</name>
    <name type="common">weeping love grass</name>
    <dbReference type="NCBI Taxonomy" id="38414"/>
    <lineage>
        <taxon>Eukaryota</taxon>
        <taxon>Viridiplantae</taxon>
        <taxon>Streptophyta</taxon>
        <taxon>Embryophyta</taxon>
        <taxon>Tracheophyta</taxon>
        <taxon>Spermatophyta</taxon>
        <taxon>Magnoliopsida</taxon>
        <taxon>Liliopsida</taxon>
        <taxon>Poales</taxon>
        <taxon>Poaceae</taxon>
        <taxon>PACMAD clade</taxon>
        <taxon>Chloridoideae</taxon>
        <taxon>Eragrostideae</taxon>
        <taxon>Eragrostidinae</taxon>
        <taxon>Eragrostis</taxon>
    </lineage>
</organism>
<sequence>MCGGAILSGFIRPSGAAAAKNKKQQQQQPRRVTADVLWPGLGRKAAEDDFEADFREFERGLSEDDADCGGGDDEDDVIEEVPPPPAPAWFVFGGAAKAAPDVALPTVGENRITNFADEAFSHPNNGDNDLFAMFAFSDNKVPLKSAETAGFLPPVKPVVPTEGFGTNMLSDQSSNSYGSSDFGWDDEIMTSDYTSVFAPNNAVPAYAEPAYLQGGPSKRMRNNYGVAVPQGNGAPSLTQDMSGFDPEMKYLPLPCVESSSEVSMDSLLQNDVTQDGASNGDLWGVDELLMAAGPLAVVKMKSQLYLLRSVADRTIVMLDYMLLSVGLYDNVYSMLLYGVSMIGSMFETDSITTLAYMSAALYCA</sequence>
<protein>
    <submittedName>
        <fullName evidence="1">Uncharacterized protein</fullName>
    </submittedName>
</protein>
<gene>
    <name evidence="1" type="ORF">EJB05_43153</name>
</gene>
<dbReference type="Gramene" id="TVU09664">
    <property type="protein sequence ID" value="TVU09664"/>
    <property type="gene ID" value="EJB05_43153"/>
</dbReference>
<keyword evidence="2" id="KW-1185">Reference proteome</keyword>
<dbReference type="AlphaFoldDB" id="A0A5J9TEC6"/>
<evidence type="ECO:0000313" key="1">
    <source>
        <dbReference type="EMBL" id="TVU09664.1"/>
    </source>
</evidence>
<comment type="caution">
    <text evidence="1">The sequence shown here is derived from an EMBL/GenBank/DDBJ whole genome shotgun (WGS) entry which is preliminary data.</text>
</comment>
<dbReference type="OrthoDB" id="668733at2759"/>
<evidence type="ECO:0000313" key="2">
    <source>
        <dbReference type="Proteomes" id="UP000324897"/>
    </source>
</evidence>
<accession>A0A5J9TEC6</accession>